<accession>A0ABS5PGF5</accession>
<dbReference type="RefSeq" id="WP_213305696.1">
    <property type="nucleotide sequence ID" value="NZ_JAGYVZ010000024.1"/>
</dbReference>
<sequence>MSNVIFAHGSRFGGHSLFIKDHKLYYVYNFLGITEQQLVSAEPLKPGKYTFGMEFTKEKAGEHHESIGTAKLYINDKQVSTGSMKAQVGKFTLVGDGLCVGYDSGDPVSKQYMEIIPFLPQEVKAIYFYFK</sequence>
<name>A0ABS5PGF5_9FLAO</name>
<dbReference type="EMBL" id="JAGYVZ010000024">
    <property type="protein sequence ID" value="MBS7233382.1"/>
    <property type="molecule type" value="Genomic_DNA"/>
</dbReference>
<protein>
    <submittedName>
        <fullName evidence="1">Uncharacterized protein</fullName>
    </submittedName>
</protein>
<reference evidence="1 2" key="1">
    <citation type="journal article" date="2018" name="Int. J. Syst. Evol. Microbiol.">
        <title>Flavobacterium chryseum sp. nov. and Flavobacterium psychroterrae sp. nov., novel environmental bacteria isolated from Antarctica.</title>
        <authorList>
            <person name="Kralova S."/>
            <person name="Svec P."/>
            <person name="Busse H.J."/>
            <person name="Stankova E."/>
            <person name="Vaczi P."/>
            <person name="Sedlacek I."/>
        </authorList>
    </citation>
    <scope>NUCLEOTIDE SEQUENCE [LARGE SCALE GENOMIC DNA]</scope>
    <source>
        <strain evidence="1 2">CCM 8827</strain>
    </source>
</reference>
<dbReference type="Proteomes" id="UP000722625">
    <property type="component" value="Unassembled WGS sequence"/>
</dbReference>
<keyword evidence="2" id="KW-1185">Reference proteome</keyword>
<comment type="caution">
    <text evidence="1">The sequence shown here is derived from an EMBL/GenBank/DDBJ whole genome shotgun (WGS) entry which is preliminary data.</text>
</comment>
<evidence type="ECO:0000313" key="2">
    <source>
        <dbReference type="Proteomes" id="UP000722625"/>
    </source>
</evidence>
<evidence type="ECO:0000313" key="1">
    <source>
        <dbReference type="EMBL" id="MBS7233382.1"/>
    </source>
</evidence>
<organism evidence="1 2">
    <name type="scientific">Flavobacterium psychroterrae</name>
    <dbReference type="NCBI Taxonomy" id="2133767"/>
    <lineage>
        <taxon>Bacteria</taxon>
        <taxon>Pseudomonadati</taxon>
        <taxon>Bacteroidota</taxon>
        <taxon>Flavobacteriia</taxon>
        <taxon>Flavobacteriales</taxon>
        <taxon>Flavobacteriaceae</taxon>
        <taxon>Flavobacterium</taxon>
    </lineage>
</organism>
<gene>
    <name evidence="1" type="ORF">KHA90_20400</name>
</gene>
<proteinExistence type="predicted"/>